<feature type="transmembrane region" description="Helical" evidence="3">
    <location>
        <begin position="7"/>
        <end position="27"/>
    </location>
</feature>
<keyword evidence="3" id="KW-0812">Transmembrane</keyword>
<dbReference type="OrthoDB" id="9785031at2"/>
<feature type="transmembrane region" description="Helical" evidence="3">
    <location>
        <begin position="123"/>
        <end position="142"/>
    </location>
</feature>
<dbReference type="HOGENOM" id="CLU_115797_0_0_10"/>
<dbReference type="AlphaFoldDB" id="A0A0E3ZHA3"/>
<evidence type="ECO:0000256" key="1">
    <source>
        <dbReference type="ARBA" id="ARBA00022679"/>
    </source>
</evidence>
<dbReference type="InterPro" id="IPR048254">
    <property type="entry name" value="CDP_ALCOHOL_P_TRANSF_CS"/>
</dbReference>
<dbReference type="PATRIC" id="fig|400092.3.peg.4996"/>
<keyword evidence="5" id="KW-1185">Reference proteome</keyword>
<keyword evidence="1 2" id="KW-0808">Transferase</keyword>
<dbReference type="GO" id="GO:0016020">
    <property type="term" value="C:membrane"/>
    <property type="evidence" value="ECO:0007669"/>
    <property type="project" value="InterPro"/>
</dbReference>
<dbReference type="GO" id="GO:0008654">
    <property type="term" value="P:phospholipid biosynthetic process"/>
    <property type="evidence" value="ECO:0007669"/>
    <property type="project" value="InterPro"/>
</dbReference>
<dbReference type="STRING" id="400092.PKOR_22705"/>
<evidence type="ECO:0008006" key="6">
    <source>
        <dbReference type="Google" id="ProtNLM"/>
    </source>
</evidence>
<evidence type="ECO:0000256" key="3">
    <source>
        <dbReference type="SAM" id="Phobius"/>
    </source>
</evidence>
<feature type="transmembrane region" description="Helical" evidence="3">
    <location>
        <begin position="148"/>
        <end position="170"/>
    </location>
</feature>
<feature type="transmembrane region" description="Helical" evidence="3">
    <location>
        <begin position="65"/>
        <end position="86"/>
    </location>
</feature>
<dbReference type="EMBL" id="CP009621">
    <property type="protein sequence ID" value="AKD05343.1"/>
    <property type="molecule type" value="Genomic_DNA"/>
</dbReference>
<accession>A0A0E3ZHA3</accession>
<dbReference type="InterPro" id="IPR000462">
    <property type="entry name" value="CDP-OH_P_trans"/>
</dbReference>
<dbReference type="Pfam" id="PF01066">
    <property type="entry name" value="CDP-OH_P_transf"/>
    <property type="match status" value="1"/>
</dbReference>
<feature type="transmembrane region" description="Helical" evidence="3">
    <location>
        <begin position="92"/>
        <end position="111"/>
    </location>
</feature>
<comment type="similarity">
    <text evidence="2">Belongs to the CDP-alcohol phosphatidyltransferase class-I family.</text>
</comment>
<reference evidence="4 5" key="1">
    <citation type="journal article" date="2015" name="Sci. Rep.">
        <title>Unraveling adaptation of Pontibacter korlensis to radiation and infertility in desert through complete genome and comparative transcriptomic analysis.</title>
        <authorList>
            <person name="Dai J."/>
            <person name="Dai W."/>
            <person name="Qiu C."/>
            <person name="Yang Z."/>
            <person name="Zhang Y."/>
            <person name="Zhou M."/>
            <person name="Zhang L."/>
            <person name="Fang C."/>
            <person name="Gao Q."/>
            <person name="Yang Q."/>
            <person name="Li X."/>
            <person name="Wang Z."/>
            <person name="Wang Z."/>
            <person name="Jia Z."/>
            <person name="Chen X."/>
        </authorList>
    </citation>
    <scope>NUCLEOTIDE SEQUENCE [LARGE SCALE GENOMIC DNA]</scope>
    <source>
        <strain evidence="4 5">X14-1T</strain>
    </source>
</reference>
<evidence type="ECO:0000256" key="2">
    <source>
        <dbReference type="RuleBase" id="RU003750"/>
    </source>
</evidence>
<dbReference type="InterPro" id="IPR043130">
    <property type="entry name" value="CDP-OH_PTrfase_TM_dom"/>
</dbReference>
<dbReference type="GO" id="GO:0016780">
    <property type="term" value="F:phosphotransferase activity, for other substituted phosphate groups"/>
    <property type="evidence" value="ECO:0007669"/>
    <property type="project" value="InterPro"/>
</dbReference>
<proteinExistence type="inferred from homology"/>
<keyword evidence="3" id="KW-1133">Transmembrane helix</keyword>
<organism evidence="4 5">
    <name type="scientific">Pontibacter korlensis</name>
    <dbReference type="NCBI Taxonomy" id="400092"/>
    <lineage>
        <taxon>Bacteria</taxon>
        <taxon>Pseudomonadati</taxon>
        <taxon>Bacteroidota</taxon>
        <taxon>Cytophagia</taxon>
        <taxon>Cytophagales</taxon>
        <taxon>Hymenobacteraceae</taxon>
        <taxon>Pontibacter</taxon>
    </lineage>
</organism>
<gene>
    <name evidence="4" type="ORF">PKOR_22705</name>
</gene>
<dbReference type="RefSeq" id="WP_046313696.1">
    <property type="nucleotide sequence ID" value="NZ_CP009621.1"/>
</dbReference>
<keyword evidence="3" id="KW-0472">Membrane</keyword>
<dbReference type="Proteomes" id="UP000033109">
    <property type="component" value="Chromosome"/>
</dbReference>
<evidence type="ECO:0000313" key="5">
    <source>
        <dbReference type="Proteomes" id="UP000033109"/>
    </source>
</evidence>
<dbReference type="KEGG" id="pko:PKOR_22705"/>
<feature type="transmembrane region" description="Helical" evidence="3">
    <location>
        <begin position="33"/>
        <end position="53"/>
    </location>
</feature>
<name>A0A0E3ZHA3_9BACT</name>
<evidence type="ECO:0000313" key="4">
    <source>
        <dbReference type="EMBL" id="AKD05343.1"/>
    </source>
</evidence>
<sequence length="191" mass="21661">MKDKLNVADWLSVSRIILIPFLLVFIAMEKNSVVGWLVLLGFLTDALDGFLARKLNKTSKRGTKLDSIGDMLLIASALLGLFWLYTDFVVEHAWPALTAIGLFLLQFILSRIRYGKSSSFHTYMAKITAVALALMLVSSFFFGIVPWLYYLAFIAAIVEAVEEIMLVFVLEKQRENVKGLYWVLKEGKDDR</sequence>
<dbReference type="PROSITE" id="PS00379">
    <property type="entry name" value="CDP_ALCOHOL_P_TRANSF"/>
    <property type="match status" value="1"/>
</dbReference>
<protein>
    <recommendedName>
        <fullName evidence="6">CDP-alcohol phosphatidyltransferase</fullName>
    </recommendedName>
</protein>
<dbReference type="Gene3D" id="1.20.120.1760">
    <property type="match status" value="1"/>
</dbReference>